<accession>K6WFI6</accession>
<evidence type="ECO:0000256" key="1">
    <source>
        <dbReference type="SAM" id="SignalP"/>
    </source>
</evidence>
<feature type="chain" id="PRO_5003895961" evidence="1">
    <location>
        <begin position="31"/>
        <end position="283"/>
    </location>
</feature>
<reference evidence="2 3" key="1">
    <citation type="submission" date="2012-08" db="EMBL/GenBank/DDBJ databases">
        <title>Whole genome shotgun sequence of Kineosphaera limosa NBRC 100340.</title>
        <authorList>
            <person name="Yoshida I."/>
            <person name="Isaki S."/>
            <person name="Hosoyama A."/>
            <person name="Tsuchikane K."/>
            <person name="Katsumata H."/>
            <person name="Ando Y."/>
            <person name="Ohji S."/>
            <person name="Hamada M."/>
            <person name="Tamura T."/>
            <person name="Yamazoe A."/>
            <person name="Yamazaki S."/>
            <person name="Fujita N."/>
        </authorList>
    </citation>
    <scope>NUCLEOTIDE SEQUENCE [LARGE SCALE GENOMIC DNA]</scope>
    <source>
        <strain evidence="2 3">NBRC 100340</strain>
    </source>
</reference>
<sequence length="283" mass="31385">MFLRQRTLVTITAAGLLASGLTGLSGTAHAAVSGPPARDGDYSLSCEDGTSVARATTRHTRVQLDGGSMGRSSSVKSRAHTLGLKVVTKRSEKTYKVDNPCRDRRDRQRPVSAAKPTFTDKCGVENDKVRFAWTKGVDYYLNDKKVTSFDADLAAKPGDKIRVETWRGYRLARDSYRGGNVELSDVRCERPRHHRVVKAVAPNVTDKCGVDKDTVRFAWAKGVDYYLNGTKVNTFDKELAAKPGDRVVVEPWRGYRLARDSYRGGNLDLTDKPCEPKRGHGHR</sequence>
<evidence type="ECO:0000313" key="3">
    <source>
        <dbReference type="Proteomes" id="UP000008366"/>
    </source>
</evidence>
<comment type="caution">
    <text evidence="2">The sequence shown here is derived from an EMBL/GenBank/DDBJ whole genome shotgun (WGS) entry which is preliminary data.</text>
</comment>
<evidence type="ECO:0000313" key="2">
    <source>
        <dbReference type="EMBL" id="GAB98060.1"/>
    </source>
</evidence>
<name>K6WFI6_9MICO</name>
<dbReference type="RefSeq" id="WP_006594592.1">
    <property type="nucleotide sequence ID" value="NZ_BAHD01000097.1"/>
</dbReference>
<proteinExistence type="predicted"/>
<dbReference type="Proteomes" id="UP000008366">
    <property type="component" value="Unassembled WGS sequence"/>
</dbReference>
<keyword evidence="1" id="KW-0732">Signal</keyword>
<gene>
    <name evidence="2" type="ORF">KILIM_097_00100</name>
</gene>
<dbReference type="EMBL" id="BAHD01000097">
    <property type="protein sequence ID" value="GAB98060.1"/>
    <property type="molecule type" value="Genomic_DNA"/>
</dbReference>
<keyword evidence="3" id="KW-1185">Reference proteome</keyword>
<feature type="signal peptide" evidence="1">
    <location>
        <begin position="1"/>
        <end position="30"/>
    </location>
</feature>
<protein>
    <submittedName>
        <fullName evidence="2">Uncharacterized protein</fullName>
    </submittedName>
</protein>
<dbReference type="OrthoDB" id="9800801at2"/>
<dbReference type="AlphaFoldDB" id="K6WFI6"/>
<organism evidence="2 3">
    <name type="scientific">Kineosphaera limosa NBRC 100340</name>
    <dbReference type="NCBI Taxonomy" id="1184609"/>
    <lineage>
        <taxon>Bacteria</taxon>
        <taxon>Bacillati</taxon>
        <taxon>Actinomycetota</taxon>
        <taxon>Actinomycetes</taxon>
        <taxon>Micrococcales</taxon>
        <taxon>Dermatophilaceae</taxon>
        <taxon>Kineosphaera</taxon>
    </lineage>
</organism>